<comment type="caution">
    <text evidence="2">The sequence shown here is derived from an EMBL/GenBank/DDBJ whole genome shotgun (WGS) entry which is preliminary data.</text>
</comment>
<evidence type="ECO:0000313" key="3">
    <source>
        <dbReference type="Proteomes" id="UP000182062"/>
    </source>
</evidence>
<gene>
    <name evidence="2" type="ORF">BHE18_02495</name>
</gene>
<evidence type="ECO:0000313" key="2">
    <source>
        <dbReference type="EMBL" id="OIU69797.1"/>
    </source>
</evidence>
<sequence>MIKSPLLLAASFVLFLISFLLRFPYTSLKAPEMEIILTRHLNLAFHLSILSHVLMIASVTVLWFALKRFQLLAVTIAFVFVLSSPALSVDLYQKFMAEGVEKVNYIADDSVCMFDVPDWDNPRTMTAECEMTFENTGDENLTFTYSFDENNYKPVPFLNQGAPFHAELKAKEKKTIRFSTMIEAPEGADGHIGGVQGPRIILYMGKGQGDRDTVPE</sequence>
<protein>
    <submittedName>
        <fullName evidence="2">Uncharacterized protein</fullName>
    </submittedName>
</protein>
<feature type="transmembrane region" description="Helical" evidence="1">
    <location>
        <begin position="71"/>
        <end position="92"/>
    </location>
</feature>
<accession>A0A1J6VX01</accession>
<feature type="transmembrane region" description="Helical" evidence="1">
    <location>
        <begin position="6"/>
        <end position="23"/>
    </location>
</feature>
<evidence type="ECO:0000256" key="1">
    <source>
        <dbReference type="SAM" id="Phobius"/>
    </source>
</evidence>
<keyword evidence="1" id="KW-0812">Transmembrane</keyword>
<dbReference type="Proteomes" id="UP000182062">
    <property type="component" value="Unassembled WGS sequence"/>
</dbReference>
<dbReference type="RefSeq" id="WP_071619901.1">
    <property type="nucleotide sequence ID" value="NZ_MINN01000117.1"/>
</dbReference>
<organism evidence="2 3">
    <name type="scientific">Rossellomorea aquimaris</name>
    <dbReference type="NCBI Taxonomy" id="189382"/>
    <lineage>
        <taxon>Bacteria</taxon>
        <taxon>Bacillati</taxon>
        <taxon>Bacillota</taxon>
        <taxon>Bacilli</taxon>
        <taxon>Bacillales</taxon>
        <taxon>Bacillaceae</taxon>
        <taxon>Rossellomorea</taxon>
    </lineage>
</organism>
<dbReference type="AlphaFoldDB" id="A0A1J6VX01"/>
<dbReference type="EMBL" id="MINN01000117">
    <property type="protein sequence ID" value="OIU69797.1"/>
    <property type="molecule type" value="Genomic_DNA"/>
</dbReference>
<keyword evidence="1" id="KW-1133">Transmembrane helix</keyword>
<reference evidence="2 3" key="1">
    <citation type="submission" date="2016-09" db="EMBL/GenBank/DDBJ databases">
        <title>Bacillus aquimaris SAMM genome sequence reveals colonization and biosurfactant production capacities.</title>
        <authorList>
            <person name="Waghmode S.R."/>
            <person name="Suryavanshi M.V."/>
        </authorList>
    </citation>
    <scope>NUCLEOTIDE SEQUENCE [LARGE SCALE GENOMIC DNA]</scope>
    <source>
        <strain evidence="2 3">SAMM</strain>
    </source>
</reference>
<name>A0A1J6VX01_9BACI</name>
<feature type="transmembrane region" description="Helical" evidence="1">
    <location>
        <begin position="43"/>
        <end position="65"/>
    </location>
</feature>
<keyword evidence="3" id="KW-1185">Reference proteome</keyword>
<dbReference type="OrthoDB" id="2870305at2"/>
<keyword evidence="1" id="KW-0472">Membrane</keyword>
<proteinExistence type="predicted"/>